<dbReference type="SMART" id="SM00304">
    <property type="entry name" value="HAMP"/>
    <property type="match status" value="1"/>
</dbReference>
<dbReference type="PROSITE" id="PS50885">
    <property type="entry name" value="HAMP"/>
    <property type="match status" value="1"/>
</dbReference>
<evidence type="ECO:0000256" key="2">
    <source>
        <dbReference type="ARBA" id="ARBA00029447"/>
    </source>
</evidence>
<dbReference type="Pfam" id="PF00672">
    <property type="entry name" value="HAMP"/>
    <property type="match status" value="1"/>
</dbReference>
<evidence type="ECO:0000259" key="7">
    <source>
        <dbReference type="PROSITE" id="PS50885"/>
    </source>
</evidence>
<keyword evidence="5" id="KW-1133">Transmembrane helix</keyword>
<feature type="domain" description="HAMP" evidence="7">
    <location>
        <begin position="331"/>
        <end position="383"/>
    </location>
</feature>
<keyword evidence="9" id="KW-1185">Reference proteome</keyword>
<dbReference type="Pfam" id="PF00015">
    <property type="entry name" value="MCPsignal"/>
    <property type="match status" value="1"/>
</dbReference>
<dbReference type="eggNOG" id="COG0840">
    <property type="taxonomic scope" value="Bacteria"/>
</dbReference>
<dbReference type="SUPFAM" id="SSF58104">
    <property type="entry name" value="Methyl-accepting chemotaxis protein (MCP) signaling domain"/>
    <property type="match status" value="1"/>
</dbReference>
<dbReference type="GO" id="GO:0007165">
    <property type="term" value="P:signal transduction"/>
    <property type="evidence" value="ECO:0007669"/>
    <property type="project" value="UniProtKB-KW"/>
</dbReference>
<reference evidence="8 9" key="1">
    <citation type="journal article" date="2011" name="J. Bacteriol.">
        <title>Complete genome sequence of the cellulose-degrading bacterium Cellulosilyticum lentocellum.</title>
        <authorList>
            <consortium name="US DOE Joint Genome Institute"/>
            <person name="Miller D.A."/>
            <person name="Suen G."/>
            <person name="Bruce D."/>
            <person name="Copeland A."/>
            <person name="Cheng J.F."/>
            <person name="Detter C."/>
            <person name="Goodwin L.A."/>
            <person name="Han C.S."/>
            <person name="Hauser L.J."/>
            <person name="Land M.L."/>
            <person name="Lapidus A."/>
            <person name="Lucas S."/>
            <person name="Meincke L."/>
            <person name="Pitluck S."/>
            <person name="Tapia R."/>
            <person name="Teshima H."/>
            <person name="Woyke T."/>
            <person name="Fox B.G."/>
            <person name="Angert E.R."/>
            <person name="Currie C.R."/>
        </authorList>
    </citation>
    <scope>NUCLEOTIDE SEQUENCE [LARGE SCALE GENOMIC DNA]</scope>
    <source>
        <strain evidence="9">ATCC 49066 / DSM 5427 / NCIMB 11756 / RHM5</strain>
    </source>
</reference>
<feature type="domain" description="Methyl-accepting transducer" evidence="6">
    <location>
        <begin position="402"/>
        <end position="659"/>
    </location>
</feature>
<dbReference type="PANTHER" id="PTHR32089">
    <property type="entry name" value="METHYL-ACCEPTING CHEMOTAXIS PROTEIN MCPB"/>
    <property type="match status" value="1"/>
</dbReference>
<dbReference type="InterPro" id="IPR004089">
    <property type="entry name" value="MCPsignal_dom"/>
</dbReference>
<evidence type="ECO:0000313" key="9">
    <source>
        <dbReference type="Proteomes" id="UP000008467"/>
    </source>
</evidence>
<dbReference type="AlphaFoldDB" id="F2JSR3"/>
<dbReference type="STRING" id="642492.Clole_1168"/>
<feature type="transmembrane region" description="Helical" evidence="5">
    <location>
        <begin position="309"/>
        <end position="330"/>
    </location>
</feature>
<sequence length="691" mass="76844">MRRGQRLGTNSKKRQLTFQTRKKQSFKPTSTIRRNLSIKTRLIVFCLCISLMAVFILGGIYSNVAKSALRHNSIQLSTELVKQSVLNVENFVSSIEQAVDGIAVTQLSDSGLVENYFSTDLGTQVKAKNEIQAQLLRINALNSDLDEILFLSQNGNVTKRSDYFSTEEFSSFIEEDKVNTFSWITHMNLPGDKVLLTNNYKIPKKGANTYTLAVVVNLANIKAAIQEMKMIDGATIYLADQNQKILFCSKEEQTIIPEDITQIASGITEAMSEPINGRLVTCAPINNGWQFIVEVPMNSLTSELESANILLALLIIGIIILTFIIGNIFARSFSKPILKLVNLMQKAEKGDFTVQVSGYKKDEVGQLCHSFNEMMRQTGELLKQTQHVVTDTLESGHSLQNTIFETVNNIEQLTTGISDLAEGTMKQAQDTQKTNGSMNELAQHIYMVKQKTSDIIASTVGATTMIEKASNTMKALNTTMSDSLNVAEEIGLSMNALNILNKNINHIMQMVENISEETNLLALNASIEAARAGEAGKGFSVVAKEVRRLADQSKQSVGEVRQTLATMENHMSETLSLVEESRVTFNTQEKVVKETYEVFYSIIDILQHMSNELLQVGTQVDSMEGTKVNVMQQVGRIRDVTQEAAATTQEVNSLSIHQQESMNQLTVFSEALIERMEKLNHTIQAFKVTEK</sequence>
<dbReference type="PANTHER" id="PTHR32089:SF112">
    <property type="entry name" value="LYSOZYME-LIKE PROTEIN-RELATED"/>
    <property type="match status" value="1"/>
</dbReference>
<dbReference type="Gene3D" id="1.10.287.950">
    <property type="entry name" value="Methyl-accepting chemotaxis protein"/>
    <property type="match status" value="1"/>
</dbReference>
<protein>
    <submittedName>
        <fullName evidence="8">Methyl-accepting chemotaxis sensory transducer</fullName>
    </submittedName>
</protein>
<dbReference type="KEGG" id="cle:Clole_1168"/>
<dbReference type="GO" id="GO:0016020">
    <property type="term" value="C:membrane"/>
    <property type="evidence" value="ECO:0007669"/>
    <property type="project" value="InterPro"/>
</dbReference>
<organism evidence="8 9">
    <name type="scientific">Cellulosilyticum lentocellum (strain ATCC 49066 / DSM 5427 / NCIMB 11756 / RHM5)</name>
    <name type="common">Clostridium lentocellum</name>
    <dbReference type="NCBI Taxonomy" id="642492"/>
    <lineage>
        <taxon>Bacteria</taxon>
        <taxon>Bacillati</taxon>
        <taxon>Bacillota</taxon>
        <taxon>Clostridia</taxon>
        <taxon>Lachnospirales</taxon>
        <taxon>Cellulosilyticaceae</taxon>
        <taxon>Cellulosilyticum</taxon>
    </lineage>
</organism>
<feature type="region of interest" description="Disordered" evidence="4">
    <location>
        <begin position="1"/>
        <end position="20"/>
    </location>
</feature>
<keyword evidence="1 3" id="KW-0807">Transducer</keyword>
<keyword evidence="5" id="KW-0472">Membrane</keyword>
<accession>F2JSR3</accession>
<feature type="transmembrane region" description="Helical" evidence="5">
    <location>
        <begin position="42"/>
        <end position="61"/>
    </location>
</feature>
<dbReference type="HOGENOM" id="CLU_000445_107_19_9"/>
<keyword evidence="5" id="KW-0812">Transmembrane</keyword>
<comment type="similarity">
    <text evidence="2">Belongs to the methyl-accepting chemotaxis (MCP) protein family.</text>
</comment>
<evidence type="ECO:0000313" key="8">
    <source>
        <dbReference type="EMBL" id="ADZ82897.1"/>
    </source>
</evidence>
<dbReference type="InterPro" id="IPR003660">
    <property type="entry name" value="HAMP_dom"/>
</dbReference>
<gene>
    <name evidence="8" type="ordered locus">Clole_1168</name>
</gene>
<evidence type="ECO:0000256" key="1">
    <source>
        <dbReference type="ARBA" id="ARBA00023224"/>
    </source>
</evidence>
<dbReference type="RefSeq" id="WP_013656196.1">
    <property type="nucleotide sequence ID" value="NC_015275.1"/>
</dbReference>
<dbReference type="SMART" id="SM00283">
    <property type="entry name" value="MA"/>
    <property type="match status" value="1"/>
</dbReference>
<dbReference type="CDD" id="cd06225">
    <property type="entry name" value="HAMP"/>
    <property type="match status" value="1"/>
</dbReference>
<evidence type="ECO:0000256" key="4">
    <source>
        <dbReference type="SAM" id="MobiDB-lite"/>
    </source>
</evidence>
<name>F2JSR3_CELLD</name>
<evidence type="ECO:0000259" key="6">
    <source>
        <dbReference type="PROSITE" id="PS50111"/>
    </source>
</evidence>
<dbReference type="EMBL" id="CP002582">
    <property type="protein sequence ID" value="ADZ82897.1"/>
    <property type="molecule type" value="Genomic_DNA"/>
</dbReference>
<dbReference type="Gene3D" id="6.10.340.10">
    <property type="match status" value="1"/>
</dbReference>
<proteinExistence type="inferred from homology"/>
<evidence type="ECO:0000256" key="3">
    <source>
        <dbReference type="PROSITE-ProRule" id="PRU00284"/>
    </source>
</evidence>
<dbReference type="PROSITE" id="PS50111">
    <property type="entry name" value="CHEMOTAXIS_TRANSDUC_2"/>
    <property type="match status" value="1"/>
</dbReference>
<dbReference type="Proteomes" id="UP000008467">
    <property type="component" value="Chromosome"/>
</dbReference>
<evidence type="ECO:0000256" key="5">
    <source>
        <dbReference type="SAM" id="Phobius"/>
    </source>
</evidence>